<dbReference type="InterPro" id="IPR036291">
    <property type="entry name" value="NAD(P)-bd_dom_sf"/>
</dbReference>
<reference evidence="3" key="2">
    <citation type="submission" date="2021-01" db="EMBL/GenBank/DDBJ databases">
        <authorList>
            <person name="Corre E."/>
            <person name="Pelletier E."/>
            <person name="Niang G."/>
            <person name="Scheremetjew M."/>
            <person name="Finn R."/>
            <person name="Kale V."/>
            <person name="Holt S."/>
            <person name="Cochrane G."/>
            <person name="Meng A."/>
            <person name="Brown T."/>
            <person name="Cohen L."/>
        </authorList>
    </citation>
    <scope>NUCLEOTIDE SEQUENCE</scope>
    <source>
        <strain evidence="3">RCC251</strain>
    </source>
</reference>
<dbReference type="SUPFAM" id="SSF51735">
    <property type="entry name" value="NAD(P)-binding Rossmann-fold domains"/>
    <property type="match status" value="1"/>
</dbReference>
<proteinExistence type="inferred from homology"/>
<gene>
    <name evidence="3" type="ORF">PPRO1472_LOCUS705</name>
    <name evidence="4" type="ORF">PPROV_000008200</name>
</gene>
<keyword evidence="5" id="KW-1185">Reference proteome</keyword>
<evidence type="ECO:0000256" key="2">
    <source>
        <dbReference type="ARBA" id="ARBA00023027"/>
    </source>
</evidence>
<protein>
    <recommendedName>
        <fullName evidence="6">NAD-dependent epimerase/dehydratase domain-containing protein</fullName>
    </recommendedName>
</protein>
<evidence type="ECO:0000313" key="5">
    <source>
        <dbReference type="Proteomes" id="UP000660262"/>
    </source>
</evidence>
<accession>A0A7R9XNY8</accession>
<reference evidence="4" key="1">
    <citation type="submission" date="2020-10" db="EMBL/GenBank/DDBJ databases">
        <title>Unveiling of a novel bifunctional photoreceptor, Dualchrome1, isolated from a cosmopolitan green alga.</title>
        <authorList>
            <person name="Suzuki S."/>
            <person name="Kawachi M."/>
        </authorList>
    </citation>
    <scope>NUCLEOTIDE SEQUENCE</scope>
    <source>
        <strain evidence="4">NIES 2893</strain>
    </source>
</reference>
<organism evidence="3">
    <name type="scientific">Pycnococcus provasolii</name>
    <dbReference type="NCBI Taxonomy" id="41880"/>
    <lineage>
        <taxon>Eukaryota</taxon>
        <taxon>Viridiplantae</taxon>
        <taxon>Chlorophyta</taxon>
        <taxon>Pseudoscourfieldiophyceae</taxon>
        <taxon>Pseudoscourfieldiales</taxon>
        <taxon>Pycnococcaceae</taxon>
        <taxon>Pycnococcus</taxon>
    </lineage>
</organism>
<dbReference type="Gene3D" id="3.40.50.720">
    <property type="entry name" value="NAD(P)-binding Rossmann-like Domain"/>
    <property type="match status" value="1"/>
</dbReference>
<evidence type="ECO:0008006" key="6">
    <source>
        <dbReference type="Google" id="ProtNLM"/>
    </source>
</evidence>
<comment type="similarity">
    <text evidence="1">Belongs to the NAD(P)-dependent epimerase/dehydratase family.</text>
</comment>
<dbReference type="EMBL" id="HBDW01001043">
    <property type="protein sequence ID" value="CAD8217265.1"/>
    <property type="molecule type" value="Transcribed_RNA"/>
</dbReference>
<evidence type="ECO:0000313" key="3">
    <source>
        <dbReference type="EMBL" id="CAD8217265.1"/>
    </source>
</evidence>
<evidence type="ECO:0000256" key="1">
    <source>
        <dbReference type="ARBA" id="ARBA00007637"/>
    </source>
</evidence>
<dbReference type="PANTHER" id="PTHR43574">
    <property type="entry name" value="EPIMERASE-RELATED"/>
    <property type="match status" value="1"/>
</dbReference>
<evidence type="ECO:0000313" key="4">
    <source>
        <dbReference type="EMBL" id="GHP01326.1"/>
    </source>
</evidence>
<name>A0A7R9XNY8_9CHLO</name>
<dbReference type="Proteomes" id="UP000660262">
    <property type="component" value="Unassembled WGS sequence"/>
</dbReference>
<dbReference type="AlphaFoldDB" id="A0A7R9XNY8"/>
<dbReference type="EMBL" id="BNJQ01000001">
    <property type="protein sequence ID" value="GHP01326.1"/>
    <property type="molecule type" value="Genomic_DNA"/>
</dbReference>
<keyword evidence="2" id="KW-0520">NAD</keyword>
<dbReference type="OrthoDB" id="674948at2759"/>
<sequence>MAAADFAGDMRRDLLVCGGGGVLGRLIIQKWKDEFPQARIVAQTKSTNNHDELQSTLGCETRVTPGAIVTSNQEKFPFVVFCAPPSKTDDYADEVDRAGQMWDATGTMLFTSSTGVYEDTNGEEVDEDGDVKSVKKAEEQGVELPESTKKLLGAESKTLRHGGCVLRLSGLYHSWRGPHTFWMQAGESKTNPNAVVNMIHYEDAASLAVAILKGDGINGYYRAREFVGVEDQSAGRKDMMDAVARCARYEGKGCTFTGDANGSVGKIMRMKNTKEMVGDFWQPKYNKGFVAFMDEGANDTFADAGPPENVGSGHG</sequence>